<evidence type="ECO:0000259" key="2">
    <source>
        <dbReference type="Pfam" id="PF12859"/>
    </source>
</evidence>
<feature type="region of interest" description="Disordered" evidence="1">
    <location>
        <begin position="155"/>
        <end position="176"/>
    </location>
</feature>
<gene>
    <name evidence="3" type="ORF">JKILLFL_G6628</name>
</gene>
<evidence type="ECO:0000313" key="3">
    <source>
        <dbReference type="EMBL" id="CAD6929085.1"/>
    </source>
</evidence>
<evidence type="ECO:0000313" key="4">
    <source>
        <dbReference type="Proteomes" id="UP000836404"/>
    </source>
</evidence>
<dbReference type="AlphaFoldDB" id="A0A9N8LN65"/>
<protein>
    <recommendedName>
        <fullName evidence="2">Anaphase-promoting complex subunit 1 N-terminal domain-containing protein</fullName>
    </recommendedName>
</protein>
<name>A0A9N8LN65_9BASI</name>
<dbReference type="Pfam" id="PF12859">
    <property type="entry name" value="ANAPC1"/>
    <property type="match status" value="1"/>
</dbReference>
<feature type="region of interest" description="Disordered" evidence="1">
    <location>
        <begin position="1"/>
        <end position="29"/>
    </location>
</feature>
<reference evidence="3 4" key="1">
    <citation type="submission" date="2020-10" db="EMBL/GenBank/DDBJ databases">
        <authorList>
            <person name="Sedaghatjoo S."/>
        </authorList>
    </citation>
    <scope>NUCLEOTIDE SEQUENCE [LARGE SCALE GENOMIC DNA]</scope>
    <source>
        <strain evidence="3 4">LLFL</strain>
    </source>
</reference>
<dbReference type="EMBL" id="CAJHJF010002696">
    <property type="protein sequence ID" value="CAD6929085.1"/>
    <property type="molecule type" value="Genomic_DNA"/>
</dbReference>
<keyword evidence="4" id="KW-1185">Reference proteome</keyword>
<proteinExistence type="predicted"/>
<feature type="non-terminal residue" evidence="3">
    <location>
        <position position="1"/>
    </location>
</feature>
<accession>A0A9N8LN65</accession>
<sequence>MHSQHRGRSVGNAIAEAHHAARVVSPDHQRQAALEERLGSILTAAGREADGQLNRLRSIFAPSKDKRKTAESDVKGKRVVRDVEDEYEGDEGSRAQEELYWFDSTLIWSRLPSTVIRSFSFTTPIKYACWARFELSNVSLAESAEKPPIGVHAQANSTARRGAATQPAPQARPGGFSLAQNQVRMSDQRIQCTL</sequence>
<evidence type="ECO:0000256" key="1">
    <source>
        <dbReference type="SAM" id="MobiDB-lite"/>
    </source>
</evidence>
<dbReference type="InterPro" id="IPR049255">
    <property type="entry name" value="Apc1_N"/>
</dbReference>
<organism evidence="3 4">
    <name type="scientific">Tilletia laevis</name>
    <dbReference type="NCBI Taxonomy" id="157183"/>
    <lineage>
        <taxon>Eukaryota</taxon>
        <taxon>Fungi</taxon>
        <taxon>Dikarya</taxon>
        <taxon>Basidiomycota</taxon>
        <taxon>Ustilaginomycotina</taxon>
        <taxon>Exobasidiomycetes</taxon>
        <taxon>Tilletiales</taxon>
        <taxon>Tilletiaceae</taxon>
        <taxon>Tilletia</taxon>
    </lineage>
</organism>
<feature type="domain" description="Anaphase-promoting complex subunit 1 N-terminal" evidence="2">
    <location>
        <begin position="90"/>
        <end position="145"/>
    </location>
</feature>
<comment type="caution">
    <text evidence="3">The sequence shown here is derived from an EMBL/GenBank/DDBJ whole genome shotgun (WGS) entry which is preliminary data.</text>
</comment>
<dbReference type="Proteomes" id="UP000836404">
    <property type="component" value="Unassembled WGS sequence"/>
</dbReference>